<evidence type="ECO:0000313" key="2">
    <source>
        <dbReference type="EMBL" id="KDR93846.1"/>
    </source>
</evidence>
<dbReference type="STRING" id="1121324.CLIT_23c01180"/>
<dbReference type="Proteomes" id="UP000027946">
    <property type="component" value="Unassembled WGS sequence"/>
</dbReference>
<reference evidence="2 3" key="1">
    <citation type="submission" date="2014-03" db="EMBL/GenBank/DDBJ databases">
        <title>Genome sequence of Clostridium litorale W6, DSM 5388.</title>
        <authorList>
            <person name="Poehlein A."/>
            <person name="Jagirdar A."/>
            <person name="Khonsari B."/>
            <person name="Chibani C.M."/>
            <person name="Gutierrez Gutierrez D.A."/>
            <person name="Davydova E."/>
            <person name="Alghaithi H.S."/>
            <person name="Nair K.P."/>
            <person name="Dhamotharan K."/>
            <person name="Chandran L."/>
            <person name="G W."/>
            <person name="Daniel R."/>
        </authorList>
    </citation>
    <scope>NUCLEOTIDE SEQUENCE [LARGE SCALE GENOMIC DNA]</scope>
    <source>
        <strain evidence="2 3">W6</strain>
    </source>
</reference>
<organism evidence="2 3">
    <name type="scientific">Peptoclostridium litorale DSM 5388</name>
    <dbReference type="NCBI Taxonomy" id="1121324"/>
    <lineage>
        <taxon>Bacteria</taxon>
        <taxon>Bacillati</taxon>
        <taxon>Bacillota</taxon>
        <taxon>Clostridia</taxon>
        <taxon>Peptostreptococcales</taxon>
        <taxon>Peptoclostridiaceae</taxon>
        <taxon>Peptoclostridium</taxon>
    </lineage>
</organism>
<keyword evidence="3" id="KW-1185">Reference proteome</keyword>
<dbReference type="InterPro" id="IPR018540">
    <property type="entry name" value="Spo0E-like"/>
</dbReference>
<evidence type="ECO:0000313" key="3">
    <source>
        <dbReference type="Proteomes" id="UP000027946"/>
    </source>
</evidence>
<protein>
    <recommendedName>
        <fullName evidence="4">Spo0E like sporulation regulatory protein</fullName>
    </recommendedName>
</protein>
<dbReference type="InterPro" id="IPR036638">
    <property type="entry name" value="HLH_DNA-bd_sf"/>
</dbReference>
<evidence type="ECO:0008006" key="4">
    <source>
        <dbReference type="Google" id="ProtNLM"/>
    </source>
</evidence>
<dbReference type="EMBL" id="JJMM01000026">
    <property type="protein sequence ID" value="KDR93846.1"/>
    <property type="molecule type" value="Genomic_DNA"/>
</dbReference>
<dbReference type="Pfam" id="PF09388">
    <property type="entry name" value="SpoOE-like"/>
    <property type="match status" value="1"/>
</dbReference>
<keyword evidence="1" id="KW-0175">Coiled coil</keyword>
<comment type="caution">
    <text evidence="2">The sequence shown here is derived from an EMBL/GenBank/DDBJ whole genome shotgun (WGS) entry which is preliminary data.</text>
</comment>
<proteinExistence type="predicted"/>
<dbReference type="GO" id="GO:0043937">
    <property type="term" value="P:regulation of sporulation"/>
    <property type="evidence" value="ECO:0007669"/>
    <property type="project" value="InterPro"/>
</dbReference>
<gene>
    <name evidence="2" type="ORF">CLIT_23c01180</name>
</gene>
<feature type="coiled-coil region" evidence="1">
    <location>
        <begin position="3"/>
        <end position="30"/>
    </location>
</feature>
<dbReference type="SUPFAM" id="SSF140500">
    <property type="entry name" value="BAS1536-like"/>
    <property type="match status" value="1"/>
</dbReference>
<evidence type="ECO:0000256" key="1">
    <source>
        <dbReference type="SAM" id="Coils"/>
    </source>
</evidence>
<dbReference type="Gene3D" id="4.10.280.10">
    <property type="entry name" value="Helix-loop-helix DNA-binding domain"/>
    <property type="match status" value="1"/>
</dbReference>
<dbReference type="AlphaFoldDB" id="A0A069R9X5"/>
<name>A0A069R9X5_PEPLI</name>
<sequence>MVMDMENEDLREVKEEIEQLREDINRYIQYPDIFKDEIQKASKKIDSLINDYIRFSSAPK</sequence>
<dbReference type="GO" id="GO:0046983">
    <property type="term" value="F:protein dimerization activity"/>
    <property type="evidence" value="ECO:0007669"/>
    <property type="project" value="InterPro"/>
</dbReference>
<dbReference type="InterPro" id="IPR037208">
    <property type="entry name" value="Spo0E-like_sf"/>
</dbReference>
<accession>A0A069R9X5</accession>